<proteinExistence type="predicted"/>
<dbReference type="EMBL" id="BQNB010009915">
    <property type="protein sequence ID" value="GJS70169.1"/>
    <property type="molecule type" value="Genomic_DNA"/>
</dbReference>
<name>A0ABQ4XXT9_9ASTR</name>
<dbReference type="Proteomes" id="UP001151760">
    <property type="component" value="Unassembled WGS sequence"/>
</dbReference>
<organism evidence="3 4">
    <name type="scientific">Tanacetum coccineum</name>
    <dbReference type="NCBI Taxonomy" id="301880"/>
    <lineage>
        <taxon>Eukaryota</taxon>
        <taxon>Viridiplantae</taxon>
        <taxon>Streptophyta</taxon>
        <taxon>Embryophyta</taxon>
        <taxon>Tracheophyta</taxon>
        <taxon>Spermatophyta</taxon>
        <taxon>Magnoliopsida</taxon>
        <taxon>eudicotyledons</taxon>
        <taxon>Gunneridae</taxon>
        <taxon>Pentapetalae</taxon>
        <taxon>asterids</taxon>
        <taxon>campanulids</taxon>
        <taxon>Asterales</taxon>
        <taxon>Asteraceae</taxon>
        <taxon>Asteroideae</taxon>
        <taxon>Anthemideae</taxon>
        <taxon>Anthemidinae</taxon>
        <taxon>Tanacetum</taxon>
    </lineage>
</organism>
<gene>
    <name evidence="3" type="ORF">Tco_0703010</name>
</gene>
<feature type="compositionally biased region" description="Basic and acidic residues" evidence="1">
    <location>
        <begin position="312"/>
        <end position="322"/>
    </location>
</feature>
<dbReference type="PANTHER" id="PTHR48449:SF1">
    <property type="entry name" value="DUF1985 DOMAIN-CONTAINING PROTEIN"/>
    <property type="match status" value="1"/>
</dbReference>
<evidence type="ECO:0000313" key="4">
    <source>
        <dbReference type="Proteomes" id="UP001151760"/>
    </source>
</evidence>
<dbReference type="Pfam" id="PF09331">
    <property type="entry name" value="DUF1985"/>
    <property type="match status" value="1"/>
</dbReference>
<feature type="domain" description="DUF1985" evidence="2">
    <location>
        <begin position="27"/>
        <end position="144"/>
    </location>
</feature>
<reference evidence="3" key="1">
    <citation type="journal article" date="2022" name="Int. J. Mol. Sci.">
        <title>Draft Genome of Tanacetum Coccineum: Genomic Comparison of Closely Related Tanacetum-Family Plants.</title>
        <authorList>
            <person name="Yamashiro T."/>
            <person name="Shiraishi A."/>
            <person name="Nakayama K."/>
            <person name="Satake H."/>
        </authorList>
    </citation>
    <scope>NUCLEOTIDE SEQUENCE</scope>
</reference>
<comment type="caution">
    <text evidence="3">The sequence shown here is derived from an EMBL/GenBank/DDBJ whole genome shotgun (WGS) entry which is preliminary data.</text>
</comment>
<dbReference type="PANTHER" id="PTHR48449">
    <property type="entry name" value="DUF1985 DOMAIN-CONTAINING PROTEIN"/>
    <property type="match status" value="1"/>
</dbReference>
<dbReference type="InterPro" id="IPR015410">
    <property type="entry name" value="DUF1985"/>
</dbReference>
<evidence type="ECO:0000259" key="2">
    <source>
        <dbReference type="Pfam" id="PF09331"/>
    </source>
</evidence>
<accession>A0ABQ4XXT9</accession>
<keyword evidence="4" id="KW-1185">Reference proteome</keyword>
<sequence>MDMPLWIWVEWCISDLGCEDLVVRLCHSLHFGHHEFCLLTGFKFGSISFCEYRNGDIPFRNRLFPEKIGYDVKIIDLFDLFDGEEKFSKLSDEDAIRLCLLLSLEVIFMGWGLVSVVDDVYLRMVNDLDAWNSFPWGENIWRQLYDSIINVSSKHKLEYLPGLKRNPNHVPSYSLTDMDNRVFLCIGSLVDQSAGNHTESIAPIKLAPTKDEVQCNWYAPSNDYFMWYVPRSPPVSIGGLYGEYLNKRSAACAAKKKSSEYFHPSECVREASLIDRSAFYPSHVVENQETLKKVVPQIEDYLQSTLEDEPDIKDHTSPKEDDGNVYCCDDNEDVPLFIMTAKPIIRLVDQRQHDHISNMAEVAEQKIQSEIQRSSHRSDEIWFDVYFDGRFFMCPLKYEDEIILDLRLLMSKRLSFKEMKDLLLDKTKEDIWKWFYCKPKCTLEEFCLVKYYFKNLDVVFESDEEVTSIYRGHEKAKNDANTMSFEEIVAWEKEELQSPSYLRSPHV</sequence>
<protein>
    <submittedName>
        <fullName evidence="3">Phospholipase-like, aminotransferase-like mobile domain protein</fullName>
    </submittedName>
</protein>
<reference evidence="3" key="2">
    <citation type="submission" date="2022-01" db="EMBL/GenBank/DDBJ databases">
        <authorList>
            <person name="Yamashiro T."/>
            <person name="Shiraishi A."/>
            <person name="Satake H."/>
            <person name="Nakayama K."/>
        </authorList>
    </citation>
    <scope>NUCLEOTIDE SEQUENCE</scope>
</reference>
<evidence type="ECO:0000256" key="1">
    <source>
        <dbReference type="SAM" id="MobiDB-lite"/>
    </source>
</evidence>
<feature type="region of interest" description="Disordered" evidence="1">
    <location>
        <begin position="305"/>
        <end position="324"/>
    </location>
</feature>
<evidence type="ECO:0000313" key="3">
    <source>
        <dbReference type="EMBL" id="GJS70169.1"/>
    </source>
</evidence>